<dbReference type="CDD" id="cd24161">
    <property type="entry name" value="NUDIX_ADPRase_Ndx2"/>
    <property type="match status" value="1"/>
</dbReference>
<evidence type="ECO:0000313" key="6">
    <source>
        <dbReference type="Proteomes" id="UP000758701"/>
    </source>
</evidence>
<feature type="domain" description="Nudix hydrolase" evidence="4">
    <location>
        <begin position="22"/>
        <end position="170"/>
    </location>
</feature>
<gene>
    <name evidence="5" type="ORF">KVH32_22945</name>
</gene>
<accession>A0ABS7W927</accession>
<dbReference type="Proteomes" id="UP000758701">
    <property type="component" value="Unassembled WGS sequence"/>
</dbReference>
<dbReference type="GO" id="GO:0016787">
    <property type="term" value="F:hydrolase activity"/>
    <property type="evidence" value="ECO:0007669"/>
    <property type="project" value="UniProtKB-KW"/>
</dbReference>
<sequence>MTVREDSLRRPDGSDGLYGVVDKPDFVLIVPRERDGFHLVEQYRYPVGGRFWEFPQGSWPEPAKTSAAGGDPDGAAGTGGPSPDAVALARAELREETGLVADSLTWLGRIHVAHGYSSQGCQVFLAEHLTHGEPCREATEADMAQRWVDAGTLDEMVADGRFVDAPSLAALALLQRRPRGDGRTGGHR</sequence>
<proteinExistence type="predicted"/>
<dbReference type="EMBL" id="JAHSTP010000009">
    <property type="protein sequence ID" value="MBZ6153987.1"/>
    <property type="molecule type" value="Genomic_DNA"/>
</dbReference>
<dbReference type="SUPFAM" id="SSF55811">
    <property type="entry name" value="Nudix"/>
    <property type="match status" value="1"/>
</dbReference>
<dbReference type="InterPro" id="IPR015797">
    <property type="entry name" value="NUDIX_hydrolase-like_dom_sf"/>
</dbReference>
<evidence type="ECO:0000256" key="3">
    <source>
        <dbReference type="SAM" id="MobiDB-lite"/>
    </source>
</evidence>
<dbReference type="PROSITE" id="PS51462">
    <property type="entry name" value="NUDIX"/>
    <property type="match status" value="1"/>
</dbReference>
<evidence type="ECO:0000256" key="1">
    <source>
        <dbReference type="ARBA" id="ARBA00001946"/>
    </source>
</evidence>
<feature type="region of interest" description="Disordered" evidence="3">
    <location>
        <begin position="56"/>
        <end position="84"/>
    </location>
</feature>
<comment type="cofactor">
    <cofactor evidence="1">
        <name>Mg(2+)</name>
        <dbReference type="ChEBI" id="CHEBI:18420"/>
    </cofactor>
</comment>
<reference evidence="5 6" key="1">
    <citation type="submission" date="2021-06" db="EMBL/GenBank/DDBJ databases">
        <title>Ecological speciation of a Streptomyces species isolated from different habitats and geographic origins.</title>
        <authorList>
            <person name="Wang J."/>
        </authorList>
    </citation>
    <scope>NUCLEOTIDE SEQUENCE [LARGE SCALE GENOMIC DNA]</scope>
    <source>
        <strain evidence="5 6">FXJ8.012</strain>
    </source>
</reference>
<organism evidence="5 6">
    <name type="scientific">Streptomyces olivaceus</name>
    <dbReference type="NCBI Taxonomy" id="47716"/>
    <lineage>
        <taxon>Bacteria</taxon>
        <taxon>Bacillati</taxon>
        <taxon>Actinomycetota</taxon>
        <taxon>Actinomycetes</taxon>
        <taxon>Kitasatosporales</taxon>
        <taxon>Streptomycetaceae</taxon>
        <taxon>Streptomyces</taxon>
    </lineage>
</organism>
<evidence type="ECO:0000313" key="5">
    <source>
        <dbReference type="EMBL" id="MBZ6153987.1"/>
    </source>
</evidence>
<name>A0ABS7W927_STROV</name>
<dbReference type="PANTHER" id="PTHR11839:SF18">
    <property type="entry name" value="NUDIX HYDROLASE DOMAIN-CONTAINING PROTEIN"/>
    <property type="match status" value="1"/>
</dbReference>
<keyword evidence="6" id="KW-1185">Reference proteome</keyword>
<evidence type="ECO:0000259" key="4">
    <source>
        <dbReference type="PROSITE" id="PS51462"/>
    </source>
</evidence>
<comment type="caution">
    <text evidence="5">The sequence shown here is derived from an EMBL/GenBank/DDBJ whole genome shotgun (WGS) entry which is preliminary data.</text>
</comment>
<dbReference type="InterPro" id="IPR000086">
    <property type="entry name" value="NUDIX_hydrolase_dom"/>
</dbReference>
<dbReference type="Gene3D" id="3.90.79.10">
    <property type="entry name" value="Nucleoside Triphosphate Pyrophosphohydrolase"/>
    <property type="match status" value="1"/>
</dbReference>
<evidence type="ECO:0000256" key="2">
    <source>
        <dbReference type="ARBA" id="ARBA00022801"/>
    </source>
</evidence>
<protein>
    <submittedName>
        <fullName evidence="5">NUDIX hydrolase</fullName>
    </submittedName>
</protein>
<dbReference type="PANTHER" id="PTHR11839">
    <property type="entry name" value="UDP/ADP-SUGAR PYROPHOSPHATASE"/>
    <property type="match status" value="1"/>
</dbReference>
<keyword evidence="2 5" id="KW-0378">Hydrolase</keyword>
<feature type="compositionally biased region" description="Low complexity" evidence="3">
    <location>
        <begin position="65"/>
        <end position="84"/>
    </location>
</feature>